<keyword evidence="2" id="KW-1185">Reference proteome</keyword>
<accession>A0A9X3EKM9</accession>
<name>A0A9X3EKM9_9BACT</name>
<dbReference type="InterPro" id="IPR021866">
    <property type="entry name" value="SpoIIAA-like"/>
</dbReference>
<dbReference type="InterPro" id="IPR036513">
    <property type="entry name" value="STAS_dom_sf"/>
</dbReference>
<dbReference type="Gene3D" id="3.40.50.10600">
    <property type="entry name" value="SpoIIaa-like domains"/>
    <property type="match status" value="1"/>
</dbReference>
<dbReference type="AlphaFoldDB" id="A0A9X3EKM9"/>
<dbReference type="SUPFAM" id="SSF52091">
    <property type="entry name" value="SpoIIaa-like"/>
    <property type="match status" value="1"/>
</dbReference>
<gene>
    <name evidence="1" type="ORF">OV079_09325</name>
</gene>
<evidence type="ECO:0000313" key="2">
    <source>
        <dbReference type="Proteomes" id="UP001150924"/>
    </source>
</evidence>
<dbReference type="RefSeq" id="WP_267767570.1">
    <property type="nucleotide sequence ID" value="NZ_JAPNKE010000002.1"/>
</dbReference>
<organism evidence="1 2">
    <name type="scientific">Nannocystis pusilla</name>
    <dbReference type="NCBI Taxonomy" id="889268"/>
    <lineage>
        <taxon>Bacteria</taxon>
        <taxon>Pseudomonadati</taxon>
        <taxon>Myxococcota</taxon>
        <taxon>Polyangia</taxon>
        <taxon>Nannocystales</taxon>
        <taxon>Nannocystaceae</taxon>
        <taxon>Nannocystis</taxon>
    </lineage>
</organism>
<comment type="caution">
    <text evidence="1">The sequence shown here is derived from an EMBL/GenBank/DDBJ whole genome shotgun (WGS) entry which is preliminary data.</text>
</comment>
<sequence length="142" mass="15935">MAIKTASQPLQLTREADIVHLVFRGPFVLEHARTVHEFLAQVMAETGRCYLLADMSQMDGIPTDTRRYVGEWHKQHTVSGVAVYGASFATRALATLMFQAVRIVGNQHIEMEFFRDEADARRWIADHAAERFGAAGGPHVVR</sequence>
<proteinExistence type="predicted"/>
<reference evidence="1" key="1">
    <citation type="submission" date="2022-11" db="EMBL/GenBank/DDBJ databases">
        <title>Minimal conservation of predation-associated metabolite biosynthetic gene clusters underscores biosynthetic potential of Myxococcota including descriptions for ten novel species: Archangium lansinium sp. nov., Myxococcus landrumus sp. nov., Nannocystis bai.</title>
        <authorList>
            <person name="Ahearne A."/>
            <person name="Stevens C."/>
            <person name="Phillips K."/>
        </authorList>
    </citation>
    <scope>NUCLEOTIDE SEQUENCE</scope>
    <source>
        <strain evidence="1">Na p29</strain>
    </source>
</reference>
<evidence type="ECO:0000313" key="1">
    <source>
        <dbReference type="EMBL" id="MCY1005762.1"/>
    </source>
</evidence>
<dbReference type="Proteomes" id="UP001150924">
    <property type="component" value="Unassembled WGS sequence"/>
</dbReference>
<dbReference type="InterPro" id="IPR038396">
    <property type="entry name" value="SpoIIAA-like_sf"/>
</dbReference>
<dbReference type="Pfam" id="PF11964">
    <property type="entry name" value="SpoIIAA-like"/>
    <property type="match status" value="1"/>
</dbReference>
<protein>
    <submittedName>
        <fullName evidence="1">STAS/SEC14 domain-containing protein</fullName>
    </submittedName>
</protein>
<dbReference type="EMBL" id="JAPNKE010000002">
    <property type="protein sequence ID" value="MCY1005762.1"/>
    <property type="molecule type" value="Genomic_DNA"/>
</dbReference>